<proteinExistence type="predicted"/>
<dbReference type="Pfam" id="PF20124">
    <property type="entry name" value="DUF6514"/>
    <property type="match status" value="1"/>
</dbReference>
<dbReference type="PATRIC" id="fig|1094508.3.peg.1150"/>
<keyword evidence="2" id="KW-1185">Reference proteome</keyword>
<sequence length="135" mass="15540">MYYKRVSEYVSTINYGDKTIVRKYAVVKSEVKVFNGGENVDLPSYGIEIVEQITEKGIVKEELGDVVVHVSPYKDKVEDMAKRFCIDDLSPLHLSDVIDDLYYQYIYMITMNTQMSAKLQYEGLKPSFFIAILSL</sequence>
<evidence type="ECO:0000313" key="2">
    <source>
        <dbReference type="Proteomes" id="UP000006178"/>
    </source>
</evidence>
<dbReference type="BioCyc" id="TSAC1094508:GLMA-1159-MONOMER"/>
<dbReference type="RefSeq" id="WP_014758034.1">
    <property type="nucleotide sequence ID" value="NC_017992.1"/>
</dbReference>
<organism evidence="1 2">
    <name type="scientific">Thermoanaerobacterium saccharolyticum (strain DSM 8691 / JW/SL-YS485)</name>
    <dbReference type="NCBI Taxonomy" id="1094508"/>
    <lineage>
        <taxon>Bacteria</taxon>
        <taxon>Bacillati</taxon>
        <taxon>Bacillota</taxon>
        <taxon>Clostridia</taxon>
        <taxon>Thermoanaerobacterales</taxon>
        <taxon>Thermoanaerobacteraceae</taxon>
        <taxon>Thermoanaerobacterium</taxon>
    </lineage>
</organism>
<gene>
    <name evidence="1" type="ordered locus">Tsac_1137</name>
</gene>
<dbReference type="InterPro" id="IPR017016">
    <property type="entry name" value="UCP033595"/>
</dbReference>
<accession>I3VUF5</accession>
<dbReference type="eggNOG" id="ENOG503300B">
    <property type="taxonomic scope" value="Bacteria"/>
</dbReference>
<dbReference type="AlphaFoldDB" id="I3VUF5"/>
<dbReference type="STRING" id="1094508.Tsac_1137"/>
<evidence type="ECO:0000313" key="1">
    <source>
        <dbReference type="EMBL" id="AFK86150.1"/>
    </source>
</evidence>
<dbReference type="EMBL" id="CP003184">
    <property type="protein sequence ID" value="AFK86150.1"/>
    <property type="molecule type" value="Genomic_DNA"/>
</dbReference>
<protein>
    <submittedName>
        <fullName evidence="1">Uncharacterized protein</fullName>
    </submittedName>
</protein>
<reference evidence="1 2" key="1">
    <citation type="journal article" date="2014" name="Appl. Environ. Microbiol.">
        <title>Profile of Secreted Hydrolases, Associated Proteins, and SlpA in Thermoanaerobacterium saccharolyticum during the Degradation of Hemicellulose.</title>
        <authorList>
            <person name="Currie D.H."/>
            <person name="Guss A.M."/>
            <person name="Herring C.D."/>
            <person name="Giannone R.J."/>
            <person name="Johnson C.M."/>
            <person name="Lankford P.K."/>
            <person name="Brown S.D."/>
            <person name="Hettich R.L."/>
            <person name="Lynd L.R."/>
        </authorList>
    </citation>
    <scope>NUCLEOTIDE SEQUENCE [LARGE SCALE GENOMIC DNA]</scope>
    <source>
        <strain evidence="2">DSM 8691 / JW/SL-YS485</strain>
    </source>
</reference>
<dbReference type="KEGG" id="tsh:Tsac_1137"/>
<dbReference type="Proteomes" id="UP000006178">
    <property type="component" value="Chromosome"/>
</dbReference>
<name>I3VUF5_THESW</name>